<proteinExistence type="predicted"/>
<reference evidence="1 2" key="1">
    <citation type="submission" date="2016-04" db="EMBL/GenBank/DDBJ databases">
        <authorList>
            <person name="Chen L."/>
            <person name="Zhuang W."/>
            <person name="Wang G."/>
        </authorList>
    </citation>
    <scope>NUCLEOTIDE SEQUENCE [LARGE SCALE GENOMIC DNA]</scope>
    <source>
        <strain evidence="2">GR20</strain>
    </source>
</reference>
<dbReference type="RefSeq" id="WP_014220402.1">
    <property type="nucleotide sequence ID" value="NZ_LWBO01000004.1"/>
</dbReference>
<dbReference type="EMBL" id="LWBO01000004">
    <property type="protein sequence ID" value="OQP52351.1"/>
    <property type="molecule type" value="Genomic_DNA"/>
</dbReference>
<accession>A0ABX3P1L8</accession>
<dbReference type="PROSITE" id="PS51257">
    <property type="entry name" value="PROKAR_LIPOPROTEIN"/>
    <property type="match status" value="1"/>
</dbReference>
<comment type="caution">
    <text evidence="1">The sequence shown here is derived from an EMBL/GenBank/DDBJ whole genome shotgun (WGS) entry which is preliminary data.</text>
</comment>
<dbReference type="SUPFAM" id="SSF50998">
    <property type="entry name" value="Quinoprotein alcohol dehydrogenase-like"/>
    <property type="match status" value="1"/>
</dbReference>
<protein>
    <submittedName>
        <fullName evidence="1">Uncharacterized protein</fullName>
    </submittedName>
</protein>
<sequence>MSNKTTRQRIIGLLNIRRNLPIAYCLLSIVISCNKNAHPATAVPDKPAVTDTSADKLSVVLKHTLPIQLQESSGLCYTDGNLWSFGDSGNPNAIYKIDSATGAILQTVTIANYPNIDWESMAADSLYLYIGDMGNNDGNRTDLKILRIKKADLASAPAQVSVQADSITFSYTDQTSFSYNSNTNFDCEAMVAVGNNLYVFTKDRGDLKTRCYMLPKNPGTYAVSPVSGFDVSGRITDAAYNKATGELALLGYMSQKDNSFIWFFSNYPGEHFFADSSLRITIGRSSDEWQTEGLDYVSPTRLLLSCETTPAHTAALYSIQK</sequence>
<dbReference type="InterPro" id="IPR011047">
    <property type="entry name" value="Quinoprotein_ADH-like_sf"/>
</dbReference>
<organism evidence="1 2">
    <name type="scientific">Niastella koreensis</name>
    <dbReference type="NCBI Taxonomy" id="354356"/>
    <lineage>
        <taxon>Bacteria</taxon>
        <taxon>Pseudomonadati</taxon>
        <taxon>Bacteroidota</taxon>
        <taxon>Chitinophagia</taxon>
        <taxon>Chitinophagales</taxon>
        <taxon>Chitinophagaceae</taxon>
        <taxon>Niastella</taxon>
    </lineage>
</organism>
<keyword evidence="2" id="KW-1185">Reference proteome</keyword>
<evidence type="ECO:0000313" key="1">
    <source>
        <dbReference type="EMBL" id="OQP52351.1"/>
    </source>
</evidence>
<evidence type="ECO:0000313" key="2">
    <source>
        <dbReference type="Proteomes" id="UP000192277"/>
    </source>
</evidence>
<dbReference type="Proteomes" id="UP000192277">
    <property type="component" value="Unassembled WGS sequence"/>
</dbReference>
<gene>
    <name evidence="1" type="ORF">A4D02_24480</name>
</gene>
<name>A0ABX3P1L8_9BACT</name>